<protein>
    <submittedName>
        <fullName evidence="2">Uncharacterized protein</fullName>
    </submittedName>
</protein>
<dbReference type="AlphaFoldDB" id="A0A9Q3IAE6"/>
<comment type="caution">
    <text evidence="2">The sequence shown here is derived from an EMBL/GenBank/DDBJ whole genome shotgun (WGS) entry which is preliminary data.</text>
</comment>
<feature type="compositionally biased region" description="Basic and acidic residues" evidence="1">
    <location>
        <begin position="86"/>
        <end position="103"/>
    </location>
</feature>
<dbReference type="EMBL" id="AVOT02038214">
    <property type="protein sequence ID" value="MBW0533037.1"/>
    <property type="molecule type" value="Genomic_DNA"/>
</dbReference>
<proteinExistence type="predicted"/>
<keyword evidence="3" id="KW-1185">Reference proteome</keyword>
<organism evidence="2 3">
    <name type="scientific">Austropuccinia psidii MF-1</name>
    <dbReference type="NCBI Taxonomy" id="1389203"/>
    <lineage>
        <taxon>Eukaryota</taxon>
        <taxon>Fungi</taxon>
        <taxon>Dikarya</taxon>
        <taxon>Basidiomycota</taxon>
        <taxon>Pucciniomycotina</taxon>
        <taxon>Pucciniomycetes</taxon>
        <taxon>Pucciniales</taxon>
        <taxon>Sphaerophragmiaceae</taxon>
        <taxon>Austropuccinia</taxon>
    </lineage>
</organism>
<gene>
    <name evidence="2" type="ORF">O181_072752</name>
</gene>
<name>A0A9Q3IAE6_9BASI</name>
<evidence type="ECO:0000256" key="1">
    <source>
        <dbReference type="SAM" id="MobiDB-lite"/>
    </source>
</evidence>
<evidence type="ECO:0000313" key="2">
    <source>
        <dbReference type="EMBL" id="MBW0533037.1"/>
    </source>
</evidence>
<evidence type="ECO:0000313" key="3">
    <source>
        <dbReference type="Proteomes" id="UP000765509"/>
    </source>
</evidence>
<feature type="region of interest" description="Disordered" evidence="1">
    <location>
        <begin position="77"/>
        <end position="103"/>
    </location>
</feature>
<dbReference type="Proteomes" id="UP000765509">
    <property type="component" value="Unassembled WGS sequence"/>
</dbReference>
<sequence length="103" mass="12330">MTPPHFKDFGFARDHSLQRESVISWNRGLRRNETEVDQSHLIWKNEPSSRFKDGFQQKPSSRGMHRTREIYSDPSTLQRAYPMGDGRQEIQPRIPQERTRKYK</sequence>
<reference evidence="2" key="1">
    <citation type="submission" date="2021-03" db="EMBL/GenBank/DDBJ databases">
        <title>Draft genome sequence of rust myrtle Austropuccinia psidii MF-1, a brazilian biotype.</title>
        <authorList>
            <person name="Quecine M.C."/>
            <person name="Pachon D.M.R."/>
            <person name="Bonatelli M.L."/>
            <person name="Correr F.H."/>
            <person name="Franceschini L.M."/>
            <person name="Leite T.F."/>
            <person name="Margarido G.R.A."/>
            <person name="Almeida C.A."/>
            <person name="Ferrarezi J.A."/>
            <person name="Labate C.A."/>
        </authorList>
    </citation>
    <scope>NUCLEOTIDE SEQUENCE</scope>
    <source>
        <strain evidence="2">MF-1</strain>
    </source>
</reference>
<accession>A0A9Q3IAE6</accession>